<organism evidence="1 2">
    <name type="scientific">Erwinia plantamica</name>
    <dbReference type="NCBI Taxonomy" id="3237104"/>
    <lineage>
        <taxon>Bacteria</taxon>
        <taxon>Pseudomonadati</taxon>
        <taxon>Pseudomonadota</taxon>
        <taxon>Gammaproteobacteria</taxon>
        <taxon>Enterobacterales</taxon>
        <taxon>Erwiniaceae</taxon>
        <taxon>Erwinia</taxon>
    </lineage>
</organism>
<proteinExistence type="predicted"/>
<gene>
    <name evidence="1" type="ORF">AB3U87_11010</name>
</gene>
<evidence type="ECO:0000313" key="2">
    <source>
        <dbReference type="Proteomes" id="UP001605250"/>
    </source>
</evidence>
<name>A0ABW7CNZ6_9GAMM</name>
<keyword evidence="2" id="KW-1185">Reference proteome</keyword>
<accession>A0ABW7CNZ6</accession>
<dbReference type="Proteomes" id="UP001605250">
    <property type="component" value="Unassembled WGS sequence"/>
</dbReference>
<protein>
    <submittedName>
        <fullName evidence="1">Uncharacterized protein</fullName>
    </submittedName>
</protein>
<evidence type="ECO:0000313" key="1">
    <source>
        <dbReference type="EMBL" id="MFG6076887.1"/>
    </source>
</evidence>
<comment type="caution">
    <text evidence="1">The sequence shown here is derived from an EMBL/GenBank/DDBJ whole genome shotgun (WGS) entry which is preliminary data.</text>
</comment>
<dbReference type="RefSeq" id="WP_394148986.1">
    <property type="nucleotide sequence ID" value="NZ_JBGCUC010000008.1"/>
</dbReference>
<reference evidence="1 2" key="1">
    <citation type="submission" date="2024-07" db="EMBL/GenBank/DDBJ databases">
        <title>Novel bacterial strain Erwinia sp. OPT-41 promoting growth of various crops.</title>
        <authorList>
            <person name="Egorshina A."/>
            <person name="Lukyantsev M.A."/>
            <person name="Golubev S.N."/>
            <person name="Muratova A.Y."/>
            <person name="Bulygina E.A."/>
        </authorList>
    </citation>
    <scope>NUCLEOTIDE SEQUENCE [LARGE SCALE GENOMIC DNA]</scope>
    <source>
        <strain evidence="1 2">OPT-41</strain>
    </source>
</reference>
<dbReference type="EMBL" id="JBGCUC010000008">
    <property type="protein sequence ID" value="MFG6076887.1"/>
    <property type="molecule type" value="Genomic_DNA"/>
</dbReference>
<sequence length="75" mass="8679">MNKKTSFFRQESQDMNAFMKKLLNAVLPDPAPSDTPSDESLWQAETKPFCTKFETRIDGDYIYDGTNEHRLSDND</sequence>